<reference evidence="5" key="1">
    <citation type="journal article" date="2014" name="Int. J. Syst. Evol. Microbiol.">
        <title>Complete genome sequence of Corynebacterium casei LMG S-19264T (=DSM 44701T), isolated from a smear-ripened cheese.</title>
        <authorList>
            <consortium name="US DOE Joint Genome Institute (JGI-PGF)"/>
            <person name="Walter F."/>
            <person name="Albersmeier A."/>
            <person name="Kalinowski J."/>
            <person name="Ruckert C."/>
        </authorList>
    </citation>
    <scope>NUCLEOTIDE SEQUENCE</scope>
    <source>
        <strain evidence="5">JCM 4391</strain>
    </source>
</reference>
<evidence type="ECO:0000256" key="2">
    <source>
        <dbReference type="ARBA" id="ARBA00023125"/>
    </source>
</evidence>
<dbReference type="PROSITE" id="PS00356">
    <property type="entry name" value="HTH_LACI_1"/>
    <property type="match status" value="1"/>
</dbReference>
<dbReference type="InterPro" id="IPR010982">
    <property type="entry name" value="Lambda_DNA-bd_dom_sf"/>
</dbReference>
<sequence length="342" mass="36690">MVGRGRVGPPTLEEVAALAGVGRGTVSRVVNNAPGVKAATRLLVQQAIDRLGYVPNRAARALAASRADAVALVIPESTRRFFAEPFFSDIVHGVGAALADADMQLLLTLVRTDKERQRFVQYARAGRVDGVLLVSVHDSEPLPDMLAELEVPTVLSGRRRSDESVSYVDSDNAGGARAAVRHLVGTGRRAIATIAGPPDMYAAQCRLRGYRDEMRAALGEVDPALTAWGDFTEESGRRATRELLARRPELDAIFAASDVMAAGALHELRAAGRRVPGDVAVVGFDDSPIARHTDPPLTTVRQPVEEMGRAMAGVLLEAVREQSAAAWRHVILRTELVERAST</sequence>
<dbReference type="Gene3D" id="1.10.260.40">
    <property type="entry name" value="lambda repressor-like DNA-binding domains"/>
    <property type="match status" value="1"/>
</dbReference>
<keyword evidence="2" id="KW-0238">DNA-binding</keyword>
<evidence type="ECO:0000313" key="5">
    <source>
        <dbReference type="EMBL" id="GGU21429.1"/>
    </source>
</evidence>
<organism evidence="5 6">
    <name type="scientific">Streptomyces lavendofoliae</name>
    <dbReference type="NCBI Taxonomy" id="67314"/>
    <lineage>
        <taxon>Bacteria</taxon>
        <taxon>Bacillati</taxon>
        <taxon>Actinomycetota</taxon>
        <taxon>Actinomycetes</taxon>
        <taxon>Kitasatosporales</taxon>
        <taxon>Streptomycetaceae</taxon>
        <taxon>Streptomyces</taxon>
    </lineage>
</organism>
<dbReference type="Pfam" id="PF00356">
    <property type="entry name" value="LacI"/>
    <property type="match status" value="1"/>
</dbReference>
<dbReference type="SMART" id="SM00354">
    <property type="entry name" value="HTH_LACI"/>
    <property type="match status" value="1"/>
</dbReference>
<dbReference type="GO" id="GO:0003700">
    <property type="term" value="F:DNA-binding transcription factor activity"/>
    <property type="evidence" value="ECO:0007669"/>
    <property type="project" value="TreeGrafter"/>
</dbReference>
<dbReference type="RefSeq" id="WP_189548718.1">
    <property type="nucleotide sequence ID" value="NZ_BMTP01000001.1"/>
</dbReference>
<keyword evidence="3" id="KW-0804">Transcription</keyword>
<comment type="caution">
    <text evidence="5">The sequence shown here is derived from an EMBL/GenBank/DDBJ whole genome shotgun (WGS) entry which is preliminary data.</text>
</comment>
<name>A0A918HSK5_9ACTN</name>
<dbReference type="Pfam" id="PF13377">
    <property type="entry name" value="Peripla_BP_3"/>
    <property type="match status" value="1"/>
</dbReference>
<dbReference type="GO" id="GO:0000976">
    <property type="term" value="F:transcription cis-regulatory region binding"/>
    <property type="evidence" value="ECO:0007669"/>
    <property type="project" value="TreeGrafter"/>
</dbReference>
<dbReference type="InterPro" id="IPR046335">
    <property type="entry name" value="LacI/GalR-like_sensor"/>
</dbReference>
<gene>
    <name evidence="5" type="ORF">GCM10010274_05000</name>
</gene>
<dbReference type="InterPro" id="IPR000843">
    <property type="entry name" value="HTH_LacI"/>
</dbReference>
<feature type="domain" description="HTH lacI-type" evidence="4">
    <location>
        <begin position="10"/>
        <end position="64"/>
    </location>
</feature>
<dbReference type="SUPFAM" id="SSF53822">
    <property type="entry name" value="Periplasmic binding protein-like I"/>
    <property type="match status" value="1"/>
</dbReference>
<keyword evidence="6" id="KW-1185">Reference proteome</keyword>
<dbReference type="Proteomes" id="UP000636661">
    <property type="component" value="Unassembled WGS sequence"/>
</dbReference>
<reference evidence="5" key="2">
    <citation type="submission" date="2020-09" db="EMBL/GenBank/DDBJ databases">
        <authorList>
            <person name="Sun Q."/>
            <person name="Ohkuma M."/>
        </authorList>
    </citation>
    <scope>NUCLEOTIDE SEQUENCE</scope>
    <source>
        <strain evidence="5">JCM 4391</strain>
    </source>
</reference>
<dbReference type="PANTHER" id="PTHR30146:SF109">
    <property type="entry name" value="HTH-TYPE TRANSCRIPTIONAL REGULATOR GALS"/>
    <property type="match status" value="1"/>
</dbReference>
<dbReference type="InterPro" id="IPR028082">
    <property type="entry name" value="Peripla_BP_I"/>
</dbReference>
<evidence type="ECO:0000256" key="3">
    <source>
        <dbReference type="ARBA" id="ARBA00023163"/>
    </source>
</evidence>
<dbReference type="PANTHER" id="PTHR30146">
    <property type="entry name" value="LACI-RELATED TRANSCRIPTIONAL REPRESSOR"/>
    <property type="match status" value="1"/>
</dbReference>
<keyword evidence="1" id="KW-0805">Transcription regulation</keyword>
<proteinExistence type="predicted"/>
<dbReference type="Gene3D" id="3.40.50.2300">
    <property type="match status" value="2"/>
</dbReference>
<accession>A0A918HSK5</accession>
<evidence type="ECO:0000259" key="4">
    <source>
        <dbReference type="PROSITE" id="PS50932"/>
    </source>
</evidence>
<evidence type="ECO:0000313" key="6">
    <source>
        <dbReference type="Proteomes" id="UP000636661"/>
    </source>
</evidence>
<dbReference type="CDD" id="cd01392">
    <property type="entry name" value="HTH_LacI"/>
    <property type="match status" value="1"/>
</dbReference>
<dbReference type="CDD" id="cd06267">
    <property type="entry name" value="PBP1_LacI_sugar_binding-like"/>
    <property type="match status" value="1"/>
</dbReference>
<dbReference type="SUPFAM" id="SSF47413">
    <property type="entry name" value="lambda repressor-like DNA-binding domains"/>
    <property type="match status" value="1"/>
</dbReference>
<dbReference type="AlphaFoldDB" id="A0A918HSK5"/>
<dbReference type="PROSITE" id="PS50932">
    <property type="entry name" value="HTH_LACI_2"/>
    <property type="match status" value="1"/>
</dbReference>
<protein>
    <submittedName>
        <fullName evidence="5">LacI family transcriptional regulator</fullName>
    </submittedName>
</protein>
<dbReference type="EMBL" id="BMTP01000001">
    <property type="protein sequence ID" value="GGU21429.1"/>
    <property type="molecule type" value="Genomic_DNA"/>
</dbReference>
<evidence type="ECO:0000256" key="1">
    <source>
        <dbReference type="ARBA" id="ARBA00023015"/>
    </source>
</evidence>